<evidence type="ECO:0000313" key="2">
    <source>
        <dbReference type="EMBL" id="KZT69727.1"/>
    </source>
</evidence>
<proteinExistence type="predicted"/>
<dbReference type="AlphaFoldDB" id="A0A165QNV7"/>
<accession>A0A165QNV7</accession>
<feature type="region of interest" description="Disordered" evidence="1">
    <location>
        <begin position="81"/>
        <end position="105"/>
    </location>
</feature>
<name>A0A165QNV7_9APHY</name>
<protein>
    <submittedName>
        <fullName evidence="2">Uncharacterized protein</fullName>
    </submittedName>
</protein>
<dbReference type="EMBL" id="KV429056">
    <property type="protein sequence ID" value="KZT69727.1"/>
    <property type="molecule type" value="Genomic_DNA"/>
</dbReference>
<dbReference type="Proteomes" id="UP000076727">
    <property type="component" value="Unassembled WGS sequence"/>
</dbReference>
<evidence type="ECO:0000256" key="1">
    <source>
        <dbReference type="SAM" id="MobiDB-lite"/>
    </source>
</evidence>
<organism evidence="2 3">
    <name type="scientific">Daedalea quercina L-15889</name>
    <dbReference type="NCBI Taxonomy" id="1314783"/>
    <lineage>
        <taxon>Eukaryota</taxon>
        <taxon>Fungi</taxon>
        <taxon>Dikarya</taxon>
        <taxon>Basidiomycota</taxon>
        <taxon>Agaricomycotina</taxon>
        <taxon>Agaricomycetes</taxon>
        <taxon>Polyporales</taxon>
        <taxon>Fomitopsis</taxon>
    </lineage>
</organism>
<keyword evidence="3" id="KW-1185">Reference proteome</keyword>
<feature type="compositionally biased region" description="Low complexity" evidence="1">
    <location>
        <begin position="10"/>
        <end position="23"/>
    </location>
</feature>
<dbReference type="OrthoDB" id="2803685at2759"/>
<feature type="region of interest" description="Disordered" evidence="1">
    <location>
        <begin position="1"/>
        <end position="23"/>
    </location>
</feature>
<gene>
    <name evidence="2" type="ORF">DAEQUDRAFT_765315</name>
</gene>
<sequence length="264" mass="29153">MIPLHRTLARSPSTPLLLPSSSPTRPQLLVHSASFNPSSPSQHKLNVLSPLEVAHIAYFPVSASGSPKLGMNTHVRFVRPGRPSASLDVQSAHTPPAAPDDSVDPPSFERFQFTALRDRANVARPKQSHDSRARIVLKKLKARTTRLPLKLALRSGHFARLRSPRVPSDPELAFQDEQHRKRVCWRCRKAGGRQIACRAFKRPTMVIIPASMSALGEQSPARTSLVLADMPDIVEIMAMLLCCCEYLCNIILSGSLLNSTEYNT</sequence>
<reference evidence="2 3" key="1">
    <citation type="journal article" date="2016" name="Mol. Biol. Evol.">
        <title>Comparative Genomics of Early-Diverging Mushroom-Forming Fungi Provides Insights into the Origins of Lignocellulose Decay Capabilities.</title>
        <authorList>
            <person name="Nagy L.G."/>
            <person name="Riley R."/>
            <person name="Tritt A."/>
            <person name="Adam C."/>
            <person name="Daum C."/>
            <person name="Floudas D."/>
            <person name="Sun H."/>
            <person name="Yadav J.S."/>
            <person name="Pangilinan J."/>
            <person name="Larsson K.H."/>
            <person name="Matsuura K."/>
            <person name="Barry K."/>
            <person name="Labutti K."/>
            <person name="Kuo R."/>
            <person name="Ohm R.A."/>
            <person name="Bhattacharya S.S."/>
            <person name="Shirouzu T."/>
            <person name="Yoshinaga Y."/>
            <person name="Martin F.M."/>
            <person name="Grigoriev I.V."/>
            <person name="Hibbett D.S."/>
        </authorList>
    </citation>
    <scope>NUCLEOTIDE SEQUENCE [LARGE SCALE GENOMIC DNA]</scope>
    <source>
        <strain evidence="2 3">L-15889</strain>
    </source>
</reference>
<evidence type="ECO:0000313" key="3">
    <source>
        <dbReference type="Proteomes" id="UP000076727"/>
    </source>
</evidence>